<gene>
    <name evidence="6" type="ORF">QBE54_05815</name>
</gene>
<sequence>MTGGPYKLPEGWRWVRLGEVCEINPRRPRMSRDLEALTSFVPMSAVDDITGTISSAEARAFKDVRKGYTYFEEGDVLFAKITPCMENGKSAVATGLIDGIGFGSTEFHVLRPTDAVISEWVWLFVRREDFRKAAKAAFRGGVGQQRVPAEFLREALIPLPPLSEQRRIVARIEKLMSRIREVRRLREEARKDAERLWQSILTQTLPRPGSDLPSGWRWVKLGEVCQVVMGQSPPSSSYNKDGIGLPFFQGKADFGEIHPTPRVWCTEPKKIAEAGDILISVRAPVGPTNVAESRCCIGRGLAAIRVDSEIESTFLLFYLRSIENMLATSGYGSTFNAITKRELISLKIPLPPLHEQRRIVAHLEAVQEKIHALKAAQAETEEEFKRLEQSILDKAFRGEL</sequence>
<organism evidence="6 7">
    <name type="scientific">Thermatribacter velox</name>
    <dbReference type="NCBI Taxonomy" id="3039681"/>
    <lineage>
        <taxon>Bacteria</taxon>
        <taxon>Pseudomonadati</taxon>
        <taxon>Atribacterota</taxon>
        <taxon>Atribacteria</taxon>
        <taxon>Atribacterales</taxon>
        <taxon>Thermatribacteraceae</taxon>
        <taxon>Thermatribacter</taxon>
    </lineage>
</organism>
<keyword evidence="6" id="KW-0255">Endonuclease</keyword>
<evidence type="ECO:0000256" key="2">
    <source>
        <dbReference type="ARBA" id="ARBA00022747"/>
    </source>
</evidence>
<dbReference type="Proteomes" id="UP001461341">
    <property type="component" value="Chromosome"/>
</dbReference>
<keyword evidence="6" id="KW-0378">Hydrolase</keyword>
<feature type="domain" description="Type I restriction modification DNA specificity" evidence="5">
    <location>
        <begin position="213"/>
        <end position="374"/>
    </location>
</feature>
<keyword evidence="3" id="KW-0238">DNA-binding</keyword>
<reference evidence="6 7" key="1">
    <citation type="submission" date="2023-03" db="EMBL/GenBank/DDBJ databases">
        <title>Novel Species.</title>
        <authorList>
            <person name="Ma S."/>
        </authorList>
    </citation>
    <scope>NUCLEOTIDE SEQUENCE [LARGE SCALE GENOMIC DNA]</scope>
    <source>
        <strain evidence="6 7">B11</strain>
    </source>
</reference>
<dbReference type="GO" id="GO:0004519">
    <property type="term" value="F:endonuclease activity"/>
    <property type="evidence" value="ECO:0007669"/>
    <property type="project" value="UniProtKB-KW"/>
</dbReference>
<evidence type="ECO:0000313" key="6">
    <source>
        <dbReference type="EMBL" id="WZL75117.1"/>
    </source>
</evidence>
<proteinExistence type="inferred from homology"/>
<dbReference type="PANTHER" id="PTHR43140:SF1">
    <property type="entry name" value="TYPE I RESTRICTION ENZYME ECOKI SPECIFICITY SUBUNIT"/>
    <property type="match status" value="1"/>
</dbReference>
<evidence type="ECO:0000259" key="5">
    <source>
        <dbReference type="Pfam" id="PF01420"/>
    </source>
</evidence>
<dbReference type="CDD" id="cd17260">
    <property type="entry name" value="RMtype1_S_EcoEI-TRD1-CR1_like"/>
    <property type="match status" value="1"/>
</dbReference>
<dbReference type="InterPro" id="IPR051212">
    <property type="entry name" value="Type-I_RE_S_subunit"/>
</dbReference>
<dbReference type="EMBL" id="CP121689">
    <property type="protein sequence ID" value="WZL75117.1"/>
    <property type="molecule type" value="Genomic_DNA"/>
</dbReference>
<evidence type="ECO:0000256" key="3">
    <source>
        <dbReference type="ARBA" id="ARBA00023125"/>
    </source>
</evidence>
<keyword evidence="7" id="KW-1185">Reference proteome</keyword>
<dbReference type="SUPFAM" id="SSF116734">
    <property type="entry name" value="DNA methylase specificity domain"/>
    <property type="match status" value="2"/>
</dbReference>
<dbReference type="InterPro" id="IPR044946">
    <property type="entry name" value="Restrct_endonuc_typeI_TRD_sf"/>
</dbReference>
<evidence type="ECO:0000256" key="4">
    <source>
        <dbReference type="SAM" id="Coils"/>
    </source>
</evidence>
<dbReference type="RefSeq" id="WP_369017263.1">
    <property type="nucleotide sequence ID" value="NZ_CP121689.1"/>
</dbReference>
<protein>
    <submittedName>
        <fullName evidence="6">Restriction endonuclease subunit S</fullName>
        <ecNumber evidence="6">3.1.21.-</ecNumber>
    </submittedName>
</protein>
<dbReference type="EC" id="3.1.21.-" evidence="6"/>
<feature type="coiled-coil region" evidence="4">
    <location>
        <begin position="363"/>
        <end position="390"/>
    </location>
</feature>
<dbReference type="Gene3D" id="3.90.220.20">
    <property type="entry name" value="DNA methylase specificity domains"/>
    <property type="match status" value="2"/>
</dbReference>
<keyword evidence="6" id="KW-0540">Nuclease</keyword>
<feature type="domain" description="Type I restriction modification DNA specificity" evidence="5">
    <location>
        <begin position="9"/>
        <end position="179"/>
    </location>
</feature>
<comment type="similarity">
    <text evidence="1">Belongs to the type-I restriction system S methylase family.</text>
</comment>
<dbReference type="InterPro" id="IPR000055">
    <property type="entry name" value="Restrct_endonuc_typeI_TRD"/>
</dbReference>
<accession>A0ABZ2Y7W8</accession>
<dbReference type="CDD" id="cd17497">
    <property type="entry name" value="RMtype1_S_TteMORF1547P-TRD2-CR2_like"/>
    <property type="match status" value="1"/>
</dbReference>
<keyword evidence="2" id="KW-0680">Restriction system</keyword>
<dbReference type="Pfam" id="PF01420">
    <property type="entry name" value="Methylase_S"/>
    <property type="match status" value="2"/>
</dbReference>
<dbReference type="GO" id="GO:0016787">
    <property type="term" value="F:hydrolase activity"/>
    <property type="evidence" value="ECO:0007669"/>
    <property type="project" value="UniProtKB-KW"/>
</dbReference>
<evidence type="ECO:0000256" key="1">
    <source>
        <dbReference type="ARBA" id="ARBA00010923"/>
    </source>
</evidence>
<name>A0ABZ2Y7W8_9BACT</name>
<evidence type="ECO:0000313" key="7">
    <source>
        <dbReference type="Proteomes" id="UP001461341"/>
    </source>
</evidence>
<dbReference type="PANTHER" id="PTHR43140">
    <property type="entry name" value="TYPE-1 RESTRICTION ENZYME ECOKI SPECIFICITY PROTEIN"/>
    <property type="match status" value="1"/>
</dbReference>
<keyword evidence="4" id="KW-0175">Coiled coil</keyword>